<evidence type="ECO:0000313" key="2">
    <source>
        <dbReference type="EMBL" id="KAF2280270.1"/>
    </source>
</evidence>
<proteinExistence type="predicted"/>
<reference evidence="2" key="1">
    <citation type="journal article" date="2020" name="Stud. Mycol.">
        <title>101 Dothideomycetes genomes: a test case for predicting lifestyles and emergence of pathogens.</title>
        <authorList>
            <person name="Haridas S."/>
            <person name="Albert R."/>
            <person name="Binder M."/>
            <person name="Bloem J."/>
            <person name="Labutti K."/>
            <person name="Salamov A."/>
            <person name="Andreopoulos B."/>
            <person name="Baker S."/>
            <person name="Barry K."/>
            <person name="Bills G."/>
            <person name="Bluhm B."/>
            <person name="Cannon C."/>
            <person name="Castanera R."/>
            <person name="Culley D."/>
            <person name="Daum C."/>
            <person name="Ezra D."/>
            <person name="Gonzalez J."/>
            <person name="Henrissat B."/>
            <person name="Kuo A."/>
            <person name="Liang C."/>
            <person name="Lipzen A."/>
            <person name="Lutzoni F."/>
            <person name="Magnuson J."/>
            <person name="Mondo S."/>
            <person name="Nolan M."/>
            <person name="Ohm R."/>
            <person name="Pangilinan J."/>
            <person name="Park H.-J."/>
            <person name="Ramirez L."/>
            <person name="Alfaro M."/>
            <person name="Sun H."/>
            <person name="Tritt A."/>
            <person name="Yoshinaga Y."/>
            <person name="Zwiers L.-H."/>
            <person name="Turgeon B."/>
            <person name="Goodwin S."/>
            <person name="Spatafora J."/>
            <person name="Crous P."/>
            <person name="Grigoriev I."/>
        </authorList>
    </citation>
    <scope>NUCLEOTIDE SEQUENCE</scope>
    <source>
        <strain evidence="2">CBS 379.55</strain>
    </source>
</reference>
<dbReference type="RefSeq" id="XP_033657808.1">
    <property type="nucleotide sequence ID" value="XM_033797583.1"/>
</dbReference>
<sequence length="414" mass="45823">MNRRPPMTYWKNKVKPRYGADQLLQYKATPSTKGKAERTTPNNPSNKTTRKRPASDSTPHEVAAEPEPLLETPVVKRVQASSHPPSQLTSLPILSLSPPTPSQTPSLPSTQPLSQSSSQALSLPPMQPPSQSSSQASPNAPPPPAAEASSSQNETGHMDLDDDDTAMDFSYHDDGRLPKSQDLQNGGEAEKPHNEGVAQNEGEAHDSQEEAEADESRDKFIAYWLIGDPIQRFPIPLTAVNQREHLVKMQILVPHGDNGWVVSKPSFRDIDPQYFRAVAAFLCNDELPVPGPENTSRDGENAVWKTYAGIWKIAIELCLEDLLEVLVEKILALQPWPLTDDFTHFVSAVYADDTVPASMDGDIKMRELIAQFIAQHLHDYAGFIDLVKHHPVLEKDVRQAKAYAGTKELEERTD</sequence>
<feature type="region of interest" description="Disordered" evidence="1">
    <location>
        <begin position="1"/>
        <end position="214"/>
    </location>
</feature>
<feature type="compositionally biased region" description="Basic and acidic residues" evidence="1">
    <location>
        <begin position="170"/>
        <end position="179"/>
    </location>
</feature>
<dbReference type="GeneID" id="54550758"/>
<feature type="compositionally biased region" description="Low complexity" evidence="1">
    <location>
        <begin position="84"/>
        <end position="138"/>
    </location>
</feature>
<accession>A0A6A6JUI1</accession>
<dbReference type="AlphaFoldDB" id="A0A6A6JUI1"/>
<feature type="compositionally biased region" description="Basic and acidic residues" evidence="1">
    <location>
        <begin position="202"/>
        <end position="214"/>
    </location>
</feature>
<dbReference type="EMBL" id="ML986485">
    <property type="protein sequence ID" value="KAF2280270.1"/>
    <property type="molecule type" value="Genomic_DNA"/>
</dbReference>
<protein>
    <submittedName>
        <fullName evidence="2">Uncharacterized protein</fullName>
    </submittedName>
</protein>
<evidence type="ECO:0000256" key="1">
    <source>
        <dbReference type="SAM" id="MobiDB-lite"/>
    </source>
</evidence>
<keyword evidence="3" id="KW-1185">Reference proteome</keyword>
<dbReference type="Proteomes" id="UP000800097">
    <property type="component" value="Unassembled WGS sequence"/>
</dbReference>
<name>A0A6A6JUI1_WESOR</name>
<gene>
    <name evidence="2" type="ORF">EI97DRAFT_430012</name>
</gene>
<evidence type="ECO:0000313" key="3">
    <source>
        <dbReference type="Proteomes" id="UP000800097"/>
    </source>
</evidence>
<organism evidence="2 3">
    <name type="scientific">Westerdykella ornata</name>
    <dbReference type="NCBI Taxonomy" id="318751"/>
    <lineage>
        <taxon>Eukaryota</taxon>
        <taxon>Fungi</taxon>
        <taxon>Dikarya</taxon>
        <taxon>Ascomycota</taxon>
        <taxon>Pezizomycotina</taxon>
        <taxon>Dothideomycetes</taxon>
        <taxon>Pleosporomycetidae</taxon>
        <taxon>Pleosporales</taxon>
        <taxon>Sporormiaceae</taxon>
        <taxon>Westerdykella</taxon>
    </lineage>
</organism>